<sequence length="400" mass="42302">MTHQSLRPDQKAVRTEDTDRILRMFARFTSIGYVAYLVILWPSITELAPRMDPWWTPTMVVVVFGSGLIPGALSFRTDTQAMRASAALAATVFLIAVATWPAAWNGPDLPASDGVWLAAFPGLASLAAVLVWSTPVAFVHLVIGCTGVQLINLVARDGAQSGMLVPEIAFAIMFCTLFVGGAAMALRTGRVLDATTDETYAAAADAAAQRARIVERERFDALIHDSVLSTLLAASHGQPHSLLRDLSETTLAELDDLRIGSEPAQPFSLEHALVHLRTAATDADAQARFEVIDTAAASLPFLPADCVRALGSALSEALRNSRLHAGSEALRTVTAAVTGTGVRIEVADNGSGFVASDVAPHRLGITVSILGRMRAVPGGSAHVDTRPGVGTTVHLGWESE</sequence>
<dbReference type="Proteomes" id="UP000831484">
    <property type="component" value="Plasmid pdjl-6-5"/>
</dbReference>
<keyword evidence="2" id="KW-0614">Plasmid</keyword>
<keyword evidence="1" id="KW-0812">Transmembrane</keyword>
<feature type="transmembrane region" description="Helical" evidence="1">
    <location>
        <begin position="115"/>
        <end position="143"/>
    </location>
</feature>
<keyword evidence="1" id="KW-0472">Membrane</keyword>
<proteinExistence type="predicted"/>
<name>A0AB38RP23_RHOSG</name>
<accession>A0AB38RP23</accession>
<reference evidence="3" key="1">
    <citation type="journal article" date="2022" name="Environ. Microbiol.">
        <title>Functional analysis, diversity, and distribution of carbendazim hydrolases MheI and CbmA, responsible for the initial step in carbendazim degradation.</title>
        <authorList>
            <person name="Zhang M."/>
            <person name="Bai X."/>
            <person name="Li Q."/>
            <person name="Zhang L."/>
            <person name="Zhu Q."/>
            <person name="Gao S."/>
            <person name="Ke Z."/>
            <person name="Jiang M."/>
            <person name="Hu J."/>
            <person name="Qiu J."/>
            <person name="Hong Q."/>
        </authorList>
    </citation>
    <scope>NUCLEOTIDE SEQUENCE [LARGE SCALE GENOMIC DNA]</scope>
    <source>
        <strain evidence="3">djl-6</strain>
    </source>
</reference>
<dbReference type="RefSeq" id="WP_082893312.1">
    <property type="nucleotide sequence ID" value="NZ_CP096568.1"/>
</dbReference>
<dbReference type="EMBL" id="CP096568">
    <property type="protein sequence ID" value="UPU46976.1"/>
    <property type="molecule type" value="Genomic_DNA"/>
</dbReference>
<evidence type="ECO:0000313" key="2">
    <source>
        <dbReference type="EMBL" id="UPU46976.1"/>
    </source>
</evidence>
<keyword evidence="1" id="KW-1133">Transmembrane helix</keyword>
<protein>
    <submittedName>
        <fullName evidence="2">ATP-binding protein</fullName>
    </submittedName>
</protein>
<geneLocation type="plasmid" evidence="2 3">
    <name>pdjl-6-5</name>
</geneLocation>
<feature type="transmembrane region" description="Helical" evidence="1">
    <location>
        <begin position="54"/>
        <end position="73"/>
    </location>
</feature>
<dbReference type="GO" id="GO:0005524">
    <property type="term" value="F:ATP binding"/>
    <property type="evidence" value="ECO:0007669"/>
    <property type="project" value="UniProtKB-KW"/>
</dbReference>
<dbReference type="AlphaFoldDB" id="A0AB38RP23"/>
<dbReference type="InterPro" id="IPR036890">
    <property type="entry name" value="HATPase_C_sf"/>
</dbReference>
<evidence type="ECO:0000313" key="3">
    <source>
        <dbReference type="Proteomes" id="UP000831484"/>
    </source>
</evidence>
<evidence type="ECO:0000256" key="1">
    <source>
        <dbReference type="SAM" id="Phobius"/>
    </source>
</evidence>
<keyword evidence="2" id="KW-0067">ATP-binding</keyword>
<organism evidence="2 3">
    <name type="scientific">Rhodococcus qingshengii JCM 15477</name>
    <dbReference type="NCBI Taxonomy" id="1303681"/>
    <lineage>
        <taxon>Bacteria</taxon>
        <taxon>Bacillati</taxon>
        <taxon>Actinomycetota</taxon>
        <taxon>Actinomycetes</taxon>
        <taxon>Mycobacteriales</taxon>
        <taxon>Nocardiaceae</taxon>
        <taxon>Rhodococcus</taxon>
        <taxon>Rhodococcus erythropolis group</taxon>
    </lineage>
</organism>
<feature type="transmembrane region" description="Helical" evidence="1">
    <location>
        <begin position="85"/>
        <end position="103"/>
    </location>
</feature>
<keyword evidence="3" id="KW-1185">Reference proteome</keyword>
<dbReference type="Gene3D" id="3.30.565.10">
    <property type="entry name" value="Histidine kinase-like ATPase, C-terminal domain"/>
    <property type="match status" value="1"/>
</dbReference>
<dbReference type="SUPFAM" id="SSF55874">
    <property type="entry name" value="ATPase domain of HSP90 chaperone/DNA topoisomerase II/histidine kinase"/>
    <property type="match status" value="1"/>
</dbReference>
<keyword evidence="2" id="KW-0547">Nucleotide-binding</keyword>
<feature type="transmembrane region" description="Helical" evidence="1">
    <location>
        <begin position="164"/>
        <end position="186"/>
    </location>
</feature>
<gene>
    <name evidence="2" type="ORF">M0639_34720</name>
</gene>
<feature type="transmembrane region" description="Helical" evidence="1">
    <location>
        <begin position="21"/>
        <end position="42"/>
    </location>
</feature>